<gene>
    <name evidence="1" type="ORF">TEGL_25860</name>
</gene>
<accession>A0ABZ2EXB9</accession>
<keyword evidence="2" id="KW-1185">Reference proteome</keyword>
<dbReference type="EMBL" id="CP117523">
    <property type="protein sequence ID" value="WWD84163.1"/>
    <property type="molecule type" value="Genomic_DNA"/>
</dbReference>
<evidence type="ECO:0000313" key="2">
    <source>
        <dbReference type="Proteomes" id="UP001348492"/>
    </source>
</evidence>
<reference evidence="1 2" key="1">
    <citation type="journal article" date="2023" name="PLoS ONE">
        <title>Genome-based metabolic and phylogenomic analysis of three Terrisporobacter species.</title>
        <authorList>
            <person name="Boer T."/>
            <person name="Bengelsdorf F.R."/>
            <person name="Bomeke M."/>
            <person name="Daniel R."/>
            <person name="Poehlein A."/>
        </authorList>
    </citation>
    <scope>NUCLEOTIDE SEQUENCE [LARGE SCALE GENOMIC DNA]</scope>
    <source>
        <strain evidence="1 2">DSM 1288</strain>
    </source>
</reference>
<protein>
    <submittedName>
        <fullName evidence="1">Uncharacterized protein</fullName>
    </submittedName>
</protein>
<evidence type="ECO:0000313" key="1">
    <source>
        <dbReference type="EMBL" id="WWD84163.1"/>
    </source>
</evidence>
<organism evidence="1 2">
    <name type="scientific">Terrisporobacter glycolicus ATCC 14880 = DSM 1288</name>
    <dbReference type="NCBI Taxonomy" id="1121315"/>
    <lineage>
        <taxon>Bacteria</taxon>
        <taxon>Bacillati</taxon>
        <taxon>Bacillota</taxon>
        <taxon>Clostridia</taxon>
        <taxon>Peptostreptococcales</taxon>
        <taxon>Peptostreptococcaceae</taxon>
        <taxon>Terrisporobacter</taxon>
    </lineage>
</organism>
<name>A0ABZ2EXB9_9FIRM</name>
<dbReference type="Proteomes" id="UP001348492">
    <property type="component" value="Chromosome"/>
</dbReference>
<dbReference type="RefSeq" id="WP_018592581.1">
    <property type="nucleotide sequence ID" value="NZ_CP117523.1"/>
</dbReference>
<proteinExistence type="predicted"/>
<sequence>MSKYQDDNREIEIQMVMNLIQAMCEKNNIGIVVYKHEKLGPILSVKDINTGKHYAIQTNKEV</sequence>